<accession>A0ABQ5IAH8</accession>
<evidence type="ECO:0000313" key="3">
    <source>
        <dbReference type="Proteomes" id="UP001151760"/>
    </source>
</evidence>
<reference evidence="2" key="1">
    <citation type="journal article" date="2022" name="Int. J. Mol. Sci.">
        <title>Draft Genome of Tanacetum Coccineum: Genomic Comparison of Closely Related Tanacetum-Family Plants.</title>
        <authorList>
            <person name="Yamashiro T."/>
            <person name="Shiraishi A."/>
            <person name="Nakayama K."/>
            <person name="Satake H."/>
        </authorList>
    </citation>
    <scope>NUCLEOTIDE SEQUENCE</scope>
</reference>
<dbReference type="Proteomes" id="UP001151760">
    <property type="component" value="Unassembled WGS sequence"/>
</dbReference>
<name>A0ABQ5IAH8_9ASTR</name>
<feature type="region of interest" description="Disordered" evidence="1">
    <location>
        <begin position="1"/>
        <end position="21"/>
    </location>
</feature>
<protein>
    <submittedName>
        <fullName evidence="2">Uncharacterized protein</fullName>
    </submittedName>
</protein>
<evidence type="ECO:0000313" key="2">
    <source>
        <dbReference type="EMBL" id="GJT96398.1"/>
    </source>
</evidence>
<proteinExistence type="predicted"/>
<comment type="caution">
    <text evidence="2">The sequence shown here is derived from an EMBL/GenBank/DDBJ whole genome shotgun (WGS) entry which is preliminary data.</text>
</comment>
<keyword evidence="3" id="KW-1185">Reference proteome</keyword>
<gene>
    <name evidence="2" type="ORF">Tco_1091916</name>
</gene>
<dbReference type="EMBL" id="BQNB010020478">
    <property type="protein sequence ID" value="GJT96398.1"/>
    <property type="molecule type" value="Genomic_DNA"/>
</dbReference>
<sequence length="889" mass="102896">MDRLIKSVCENSSNETKKNSDAPLIEEWVSDNEDEVESPVVVKKKTVFPTVAKIEFVRPKQHEKPVRKPVKYAEMYRSQRPRGNQRNWNNQKKIKVLFSEEVAVLKREVGIKQYEINTLKTDFEKLKQEKNAIDFKIEKFDKASKDLDQLLGSQITDKSKKGFRYSAEFQQPEFEGYGLRANKSVCENSSNETKKNSDAPLIEEWVSNNEDEVESPVMVEKKIVVPTIPKVNVVRPKQQEKSVRQTVSFDHLKKDCGKRIIKPVWKNTRRVNDHYSTRMTHNPRRNMIPQAVLIRSRIKAVNTAKPKDAHNALKRNRFNTVKASACWVWMPKNRVIDHTVEGLKTVDGLKTVEELKTAGYKVITSGSRLLLLVKKLMLFNTIVTSLKALGEGYSSKNYIRKFLRAIHLKWRTKVTTIEESKDLTSLSLDELNGNLKFHEMIIKKDSEIVKAKGERRSLALKAKKESSDKECLTSGSEDEEYAMTVRDFNKFFKRRGRFVRQPRNDKKTLKEADIKRTTKVIGNVLDAVIEIILLENVQTHRKRRTKEHSSEALRVIAIRKMMKRLKTKHVSWLMHLARCYNFQGERHMARQCTQPKRPRNSAWFKEKILLVQAQEADYDEAPGAKAILMSNLSSYDSDVISKMYYSEQPAFDPASDIEIISDSNIVSYDQYLKQTESAAVQNTTSIEQQNVVIISVFDEITHRLAKCNAESIKNKNEQESLTAELERYKEMCSIDKECFEIQKKELLFENDRLLELIISQDLVHNAVNSLEVIDDCKSIRKSWREEYNRNLTLKAELSKMNELSKHVQDFKIILQAKESLISKLRARITTLKGKNVSDNNEPANNASVIAPGMFRLDLEPLSHRLKNNRDAHEDNLKQTRNILTYYVGL</sequence>
<reference evidence="2" key="2">
    <citation type="submission" date="2022-01" db="EMBL/GenBank/DDBJ databases">
        <authorList>
            <person name="Yamashiro T."/>
            <person name="Shiraishi A."/>
            <person name="Satake H."/>
            <person name="Nakayama K."/>
        </authorList>
    </citation>
    <scope>NUCLEOTIDE SEQUENCE</scope>
</reference>
<organism evidence="2 3">
    <name type="scientific">Tanacetum coccineum</name>
    <dbReference type="NCBI Taxonomy" id="301880"/>
    <lineage>
        <taxon>Eukaryota</taxon>
        <taxon>Viridiplantae</taxon>
        <taxon>Streptophyta</taxon>
        <taxon>Embryophyta</taxon>
        <taxon>Tracheophyta</taxon>
        <taxon>Spermatophyta</taxon>
        <taxon>Magnoliopsida</taxon>
        <taxon>eudicotyledons</taxon>
        <taxon>Gunneridae</taxon>
        <taxon>Pentapetalae</taxon>
        <taxon>asterids</taxon>
        <taxon>campanulids</taxon>
        <taxon>Asterales</taxon>
        <taxon>Asteraceae</taxon>
        <taxon>Asteroideae</taxon>
        <taxon>Anthemideae</taxon>
        <taxon>Anthemidinae</taxon>
        <taxon>Tanacetum</taxon>
    </lineage>
</organism>
<evidence type="ECO:0000256" key="1">
    <source>
        <dbReference type="SAM" id="MobiDB-lite"/>
    </source>
</evidence>